<dbReference type="PROSITE" id="PS51272">
    <property type="entry name" value="SLH"/>
    <property type="match status" value="2"/>
</dbReference>
<name>A0A354YXH0_9FIRM</name>
<feature type="domain" description="SLH" evidence="2">
    <location>
        <begin position="4"/>
        <end position="67"/>
    </location>
</feature>
<evidence type="ECO:0000259" key="2">
    <source>
        <dbReference type="PROSITE" id="PS51272"/>
    </source>
</evidence>
<proteinExistence type="predicted"/>
<dbReference type="Pfam" id="PF00395">
    <property type="entry name" value="SLH"/>
    <property type="match status" value="2"/>
</dbReference>
<sequence>MQPQAGKVFTDTQDHWAQNYIMTANGRGIVQGTSDSYFEPDKPLTREQMAIMIVSAANLSSSQNSLQFADQNQISIWALNEVATVAEAKIMSGYPDNTFRPQGQATRAEAVTAIMKCLAQS</sequence>
<dbReference type="EMBL" id="DNZF01000194">
    <property type="protein sequence ID" value="HBK54043.1"/>
    <property type="molecule type" value="Genomic_DNA"/>
</dbReference>
<dbReference type="InterPro" id="IPR001119">
    <property type="entry name" value="SLH_dom"/>
</dbReference>
<reference evidence="3 4" key="1">
    <citation type="journal article" date="2018" name="Nat. Biotechnol.">
        <title>A standardized bacterial taxonomy based on genome phylogeny substantially revises the tree of life.</title>
        <authorList>
            <person name="Parks D.H."/>
            <person name="Chuvochina M."/>
            <person name="Waite D.W."/>
            <person name="Rinke C."/>
            <person name="Skarshewski A."/>
            <person name="Chaumeil P.A."/>
            <person name="Hugenholtz P."/>
        </authorList>
    </citation>
    <scope>NUCLEOTIDE SEQUENCE [LARGE SCALE GENOMIC DNA]</scope>
    <source>
        <strain evidence="3">UBA10948</strain>
    </source>
</reference>
<protein>
    <recommendedName>
        <fullName evidence="2">SLH domain-containing protein</fullName>
    </recommendedName>
</protein>
<evidence type="ECO:0000256" key="1">
    <source>
        <dbReference type="ARBA" id="ARBA00022737"/>
    </source>
</evidence>
<gene>
    <name evidence="3" type="ORF">DDZ44_08920</name>
</gene>
<organism evidence="3 4">
    <name type="scientific">Syntrophomonas wolfei</name>
    <dbReference type="NCBI Taxonomy" id="863"/>
    <lineage>
        <taxon>Bacteria</taxon>
        <taxon>Bacillati</taxon>
        <taxon>Bacillota</taxon>
        <taxon>Clostridia</taxon>
        <taxon>Eubacteriales</taxon>
        <taxon>Syntrophomonadaceae</taxon>
        <taxon>Syntrophomonas</taxon>
    </lineage>
</organism>
<evidence type="ECO:0000313" key="3">
    <source>
        <dbReference type="EMBL" id="HBK54043.1"/>
    </source>
</evidence>
<feature type="domain" description="SLH" evidence="2">
    <location>
        <begin position="68"/>
        <end position="121"/>
    </location>
</feature>
<dbReference type="Proteomes" id="UP000263273">
    <property type="component" value="Unassembled WGS sequence"/>
</dbReference>
<keyword evidence="1" id="KW-0677">Repeat</keyword>
<dbReference type="PANTHER" id="PTHR43308:SF5">
    <property type="entry name" value="S-LAYER PROTEIN _ PEPTIDOGLYCAN ENDO-BETA-N-ACETYLGLUCOSAMINIDASE"/>
    <property type="match status" value="1"/>
</dbReference>
<dbReference type="PANTHER" id="PTHR43308">
    <property type="entry name" value="OUTER MEMBRANE PROTEIN ALPHA-RELATED"/>
    <property type="match status" value="1"/>
</dbReference>
<dbReference type="InterPro" id="IPR051465">
    <property type="entry name" value="Cell_Envelope_Struct_Comp"/>
</dbReference>
<comment type="caution">
    <text evidence="3">The sequence shown here is derived from an EMBL/GenBank/DDBJ whole genome shotgun (WGS) entry which is preliminary data.</text>
</comment>
<accession>A0A354YXH0</accession>
<evidence type="ECO:0000313" key="4">
    <source>
        <dbReference type="Proteomes" id="UP000263273"/>
    </source>
</evidence>
<dbReference type="AlphaFoldDB" id="A0A354YXH0"/>